<dbReference type="RefSeq" id="WP_181608541.1">
    <property type="nucleotide sequence ID" value="NZ_BAABAM010000001.1"/>
</dbReference>
<evidence type="ECO:0000256" key="4">
    <source>
        <dbReference type="ARBA" id="ARBA00022989"/>
    </source>
</evidence>
<keyword evidence="5 7" id="KW-0472">Membrane</keyword>
<keyword evidence="3 7" id="KW-0812">Transmembrane</keyword>
<feature type="transmembrane region" description="Helical" evidence="7">
    <location>
        <begin position="753"/>
        <end position="775"/>
    </location>
</feature>
<accession>A0A7W0CEP5</accession>
<dbReference type="Proteomes" id="UP000530928">
    <property type="component" value="Unassembled WGS sequence"/>
</dbReference>
<keyword evidence="2" id="KW-1003">Cell membrane</keyword>
<comment type="similarity">
    <text evidence="6">Belongs to the ABC-4 integral membrane protein family.</text>
</comment>
<dbReference type="Pfam" id="PF02687">
    <property type="entry name" value="FtsX"/>
    <property type="match status" value="2"/>
</dbReference>
<evidence type="ECO:0000256" key="2">
    <source>
        <dbReference type="ARBA" id="ARBA00022475"/>
    </source>
</evidence>
<evidence type="ECO:0000256" key="7">
    <source>
        <dbReference type="SAM" id="Phobius"/>
    </source>
</evidence>
<feature type="transmembrane region" description="Helical" evidence="7">
    <location>
        <begin position="275"/>
        <end position="298"/>
    </location>
</feature>
<evidence type="ECO:0000259" key="8">
    <source>
        <dbReference type="Pfam" id="PF02687"/>
    </source>
</evidence>
<dbReference type="GO" id="GO:0005886">
    <property type="term" value="C:plasma membrane"/>
    <property type="evidence" value="ECO:0007669"/>
    <property type="project" value="UniProtKB-SubCell"/>
</dbReference>
<reference evidence="10 11" key="1">
    <citation type="submission" date="2020-07" db="EMBL/GenBank/DDBJ databases">
        <title>Genomic Encyclopedia of Type Strains, Phase IV (KMG-IV): sequencing the most valuable type-strain genomes for metagenomic binning, comparative biology and taxonomic classification.</title>
        <authorList>
            <person name="Goeker M."/>
        </authorList>
    </citation>
    <scope>NUCLEOTIDE SEQUENCE [LARGE SCALE GENOMIC DNA]</scope>
    <source>
        <strain evidence="10 11">DSM 45533</strain>
    </source>
</reference>
<evidence type="ECO:0000313" key="11">
    <source>
        <dbReference type="Proteomes" id="UP000530928"/>
    </source>
</evidence>
<name>A0A7W0CEP5_9ACTN</name>
<feature type="domain" description="MacB-like periplasmic core" evidence="9">
    <location>
        <begin position="443"/>
        <end position="632"/>
    </location>
</feature>
<dbReference type="AlphaFoldDB" id="A0A7W0CEP5"/>
<dbReference type="InterPro" id="IPR050250">
    <property type="entry name" value="Macrolide_Exporter_MacB"/>
</dbReference>
<dbReference type="GO" id="GO:0022857">
    <property type="term" value="F:transmembrane transporter activity"/>
    <property type="evidence" value="ECO:0007669"/>
    <property type="project" value="TreeGrafter"/>
</dbReference>
<dbReference type="PANTHER" id="PTHR30572">
    <property type="entry name" value="MEMBRANE COMPONENT OF TRANSPORTER-RELATED"/>
    <property type="match status" value="1"/>
</dbReference>
<keyword evidence="10" id="KW-0449">Lipoprotein</keyword>
<evidence type="ECO:0000313" key="10">
    <source>
        <dbReference type="EMBL" id="MBA2889788.1"/>
    </source>
</evidence>
<protein>
    <submittedName>
        <fullName evidence="10">ABC-type lipoprotein release transport system permease subunit</fullName>
    </submittedName>
</protein>
<comment type="caution">
    <text evidence="10">The sequence shown here is derived from an EMBL/GenBank/DDBJ whole genome shotgun (WGS) entry which is preliminary data.</text>
</comment>
<evidence type="ECO:0000256" key="6">
    <source>
        <dbReference type="ARBA" id="ARBA00038076"/>
    </source>
</evidence>
<proteinExistence type="inferred from homology"/>
<evidence type="ECO:0000259" key="9">
    <source>
        <dbReference type="Pfam" id="PF12704"/>
    </source>
</evidence>
<organism evidence="10 11">
    <name type="scientific">Nonomuraea soli</name>
    <dbReference type="NCBI Taxonomy" id="1032476"/>
    <lineage>
        <taxon>Bacteria</taxon>
        <taxon>Bacillati</taxon>
        <taxon>Actinomycetota</taxon>
        <taxon>Actinomycetes</taxon>
        <taxon>Streptosporangiales</taxon>
        <taxon>Streptosporangiaceae</taxon>
        <taxon>Nonomuraea</taxon>
    </lineage>
</organism>
<evidence type="ECO:0000256" key="1">
    <source>
        <dbReference type="ARBA" id="ARBA00004651"/>
    </source>
</evidence>
<keyword evidence="4 7" id="KW-1133">Transmembrane helix</keyword>
<feature type="domain" description="ABC3 transporter permease C-terminal" evidence="8">
    <location>
        <begin position="277"/>
        <end position="392"/>
    </location>
</feature>
<keyword evidence="11" id="KW-1185">Reference proteome</keyword>
<comment type="subcellular location">
    <subcellularLocation>
        <location evidence="1">Cell membrane</location>
        <topology evidence="1">Multi-pass membrane protein</topology>
    </subcellularLocation>
</comment>
<dbReference type="Pfam" id="PF12704">
    <property type="entry name" value="MacB_PCD"/>
    <property type="match status" value="1"/>
</dbReference>
<gene>
    <name evidence="10" type="ORF">HNR30_001123</name>
</gene>
<feature type="transmembrane region" description="Helical" evidence="7">
    <location>
        <begin position="709"/>
        <end position="733"/>
    </location>
</feature>
<evidence type="ECO:0000256" key="5">
    <source>
        <dbReference type="ARBA" id="ARBA00023136"/>
    </source>
</evidence>
<evidence type="ECO:0000256" key="3">
    <source>
        <dbReference type="ARBA" id="ARBA00022692"/>
    </source>
</evidence>
<dbReference type="PANTHER" id="PTHR30572:SF4">
    <property type="entry name" value="ABC TRANSPORTER PERMEASE YTRF"/>
    <property type="match status" value="1"/>
</dbReference>
<feature type="domain" description="ABC3 transporter permease C-terminal" evidence="8">
    <location>
        <begin position="666"/>
        <end position="777"/>
    </location>
</feature>
<dbReference type="InterPro" id="IPR003838">
    <property type="entry name" value="ABC3_permease_C"/>
</dbReference>
<feature type="transmembrane region" description="Helical" evidence="7">
    <location>
        <begin position="665"/>
        <end position="688"/>
    </location>
</feature>
<dbReference type="EMBL" id="JACDUR010000001">
    <property type="protein sequence ID" value="MBA2889788.1"/>
    <property type="molecule type" value="Genomic_DNA"/>
</dbReference>
<sequence>MNALTAHWLRLELRRRLRSLTALGLLIALASGTVLAGVAAARRGDSAIERLTARTLPADVIALPNQPGFDWAPIRALPEVEALSGIAIAPFFVEGLPEFFGYLPPADTEAMRTIERPVVLDGRVPDPARANEVAATPLFLTTYGKRLGDTLTLRLMTPQQAEDLSTWSGAGGGPLVPARIVGVVRSPFFSDSITTPGNLFPSPALVQRYTDNFLGARRDFGFVNALVRLRGGEQAIPAFSKSLAEATGRTNIELMNLHDKTRHLQRMQGFERDSLLAFALAALIAAMVLVGQSVARYTTASVGELQALRASGLTGRQSLAAAVAAPVLVSVAGAALGVALALAASWWTPIGAASLVEPDPGLDADWPVLIAGLVAVPVLVLAGALLAGRLALTTPGAPRRSAVATAAARAGLPVPVVVGARFALEPGRGRTSVPVRPALFSAVAGVLGVLAAFTFSAGVTDAVSNPARFGMTYQLMLFMGEGGRVFGPTEQAARLAAADPGVAGVTLAYSDVGNADDTSVALFSFEPDGTPVDAVLTEGRMPAGAGEVALGVSSARALGAEVGDVVTLSGHELRVTGVGFVMPAAHNEYHEGGWLTGDGFRAMFGDGFKYFGAMLALRPGADPAAVHERLAAALRSLPGENTMSVDFVQPPEAATEISNLRVLPILLAVFLAVLAVGAVGHALATAVRRRAVEVAVMRALGMTRRQARTVVIMQATLLAVIGLSFGVPLGVALGRTLWRVVADQTPLFYQPPIAFWALLLVTPVAVLVANALAVWPGRRAARMRIGHVLRAE</sequence>
<dbReference type="InterPro" id="IPR025857">
    <property type="entry name" value="MacB_PCD"/>
</dbReference>
<feature type="transmembrane region" description="Helical" evidence="7">
    <location>
        <begin position="368"/>
        <end position="392"/>
    </location>
</feature>
<feature type="transmembrane region" description="Helical" evidence="7">
    <location>
        <begin position="319"/>
        <end position="348"/>
    </location>
</feature>
<feature type="transmembrane region" description="Helical" evidence="7">
    <location>
        <begin position="438"/>
        <end position="459"/>
    </location>
</feature>